<evidence type="ECO:0000313" key="5">
    <source>
        <dbReference type="EMBL" id="KAK9292302.1"/>
    </source>
</evidence>
<dbReference type="Pfam" id="PF20431">
    <property type="entry name" value="E_motif"/>
    <property type="match status" value="1"/>
</dbReference>
<evidence type="ECO:0000256" key="1">
    <source>
        <dbReference type="ARBA" id="ARBA00006643"/>
    </source>
</evidence>
<evidence type="ECO:0000256" key="2">
    <source>
        <dbReference type="ARBA" id="ARBA00022737"/>
    </source>
</evidence>
<dbReference type="FunFam" id="1.25.40.10:FF:000351">
    <property type="entry name" value="Pentatricopeptide repeat-containing protein"/>
    <property type="match status" value="1"/>
</dbReference>
<protein>
    <recommendedName>
        <fullName evidence="4">DYW domain-containing protein</fullName>
    </recommendedName>
</protein>
<dbReference type="FunFam" id="1.25.40.10:FF:001093">
    <property type="entry name" value="Pentatricopeptide repeat-containing protein At2g34400"/>
    <property type="match status" value="1"/>
</dbReference>
<dbReference type="PANTHER" id="PTHR24015">
    <property type="entry name" value="OS07G0578800 PROTEIN-RELATED"/>
    <property type="match status" value="1"/>
</dbReference>
<reference evidence="5 6" key="1">
    <citation type="journal article" date="2024" name="Plant J.">
        <title>Genome sequences and population genomics reveal climatic adaptation and genomic divergence between two closely related sweetgum species.</title>
        <authorList>
            <person name="Xu W.Q."/>
            <person name="Ren C.Q."/>
            <person name="Zhang X.Y."/>
            <person name="Comes H.P."/>
            <person name="Liu X.H."/>
            <person name="Li Y.G."/>
            <person name="Kettle C.J."/>
            <person name="Jalonen R."/>
            <person name="Gaisberger H."/>
            <person name="Ma Y.Z."/>
            <person name="Qiu Y.X."/>
        </authorList>
    </citation>
    <scope>NUCLEOTIDE SEQUENCE [LARGE SCALE GENOMIC DNA]</scope>
    <source>
        <strain evidence="5">Hangzhou</strain>
    </source>
</reference>
<gene>
    <name evidence="5" type="ORF">L1049_020267</name>
</gene>
<dbReference type="InterPro" id="IPR032867">
    <property type="entry name" value="DYW_dom"/>
</dbReference>
<keyword evidence="2" id="KW-0677">Repeat</keyword>
<sequence>MEMICKTVSKFYNRTELCHFEETCLRVLSFCNKKSLQEGVCIHSPIIKLGLHEDLYLSNNMLSLYAKCYGVEHAHHFFDEMPYKDVVSWTGILSAYVRNGNHEEALELYDLMMTSGQYPNEYTLSSVLRSCSAMGKFNDGTRIQACIIKCGFGSNPVLGSTLIDLYSKCYYTEEAYKIFTCMDNGDTVSWTTMITSFVEAQSWSRALRLYPRMIEAGVPPNEFTFVKLLAASSFLGLNYGKLVHAHVIMWGIELNLVLKTALVDMYSKCQRMEDVLKVSNQTPESDALLWTAIISGFAQNLKFREAVTAFREMEISGTRPNNFSFSGILNACSSSLSLELGEQVHSRVIMAGLEDDVSVGNALVDMYMRCSHMIEEALRVFRGITLPNVITWTSLISGFAEHGLEQDSFQAFVEMRASGVQPNSFTLSSILGACSKIESLSQTKKFHGYIIKTKADHDIVVGNALVDTYAGLGMVDDAWNVIDMMSHRDVITYTSLATRINQRGHHEMTLNIITHMYDDNVKMDGFSLASFLSASAGLATMGTGKQLHCYSVKSGLGSWISVANGLVDLYGKCGFINDAHRAFGEITEPDVVSWNGLIFGLASNGYISFALSAFEDMRLAGLTPDSVTFLLVLFACSHGGLVDLGLEYFQSMRETHDIRPQLDHYVCLVDLLGRAGRLEEAMVVIETMPFKPDALIYKTLLGACKLHGNIPLGEYMARQGLELDPSDPAFYVLLANMYYDSGQSDLGQRTRRMMRERGLRKNPGQSWMEIRNKVHLFSAGDRLHPQINEIHEKIESLITEFKNRGYLYQNNGDSSYHSEKLAVAFGLLNTPSMAPICIIKNIRICRDCHDFITLVTQLVDREIIVRDGNRFHSFKNGECSCRGYW</sequence>
<comment type="caution">
    <text evidence="5">The sequence shown here is derived from an EMBL/GenBank/DDBJ whole genome shotgun (WGS) entry which is preliminary data.</text>
</comment>
<dbReference type="NCBIfam" id="TIGR00756">
    <property type="entry name" value="PPR"/>
    <property type="match status" value="5"/>
</dbReference>
<dbReference type="GO" id="GO:0008270">
    <property type="term" value="F:zinc ion binding"/>
    <property type="evidence" value="ECO:0007669"/>
    <property type="project" value="InterPro"/>
</dbReference>
<dbReference type="GO" id="GO:0003723">
    <property type="term" value="F:RNA binding"/>
    <property type="evidence" value="ECO:0007669"/>
    <property type="project" value="InterPro"/>
</dbReference>
<comment type="similarity">
    <text evidence="1">Belongs to the PPR family. PCMP-H subfamily.</text>
</comment>
<dbReference type="FunFam" id="1.25.40.10:FF:000381">
    <property type="entry name" value="Pentatricopeptide repeat-containing protein"/>
    <property type="match status" value="1"/>
</dbReference>
<dbReference type="Pfam" id="PF01535">
    <property type="entry name" value="PPR"/>
    <property type="match status" value="2"/>
</dbReference>
<dbReference type="EMBL" id="JBBPBK010000001">
    <property type="protein sequence ID" value="KAK9292302.1"/>
    <property type="molecule type" value="Genomic_DNA"/>
</dbReference>
<dbReference type="PROSITE" id="PS51375">
    <property type="entry name" value="PPR"/>
    <property type="match status" value="5"/>
</dbReference>
<evidence type="ECO:0000313" key="6">
    <source>
        <dbReference type="Proteomes" id="UP001415857"/>
    </source>
</evidence>
<dbReference type="InterPro" id="IPR046960">
    <property type="entry name" value="PPR_At4g14850-like_plant"/>
</dbReference>
<dbReference type="FunFam" id="1.25.40.10:FF:000227">
    <property type="entry name" value="Pentatricopeptide repeat-containing protein At3g13880"/>
    <property type="match status" value="1"/>
</dbReference>
<dbReference type="InterPro" id="IPR046848">
    <property type="entry name" value="E_motif"/>
</dbReference>
<organism evidence="5 6">
    <name type="scientific">Liquidambar formosana</name>
    <name type="common">Formosan gum</name>
    <dbReference type="NCBI Taxonomy" id="63359"/>
    <lineage>
        <taxon>Eukaryota</taxon>
        <taxon>Viridiplantae</taxon>
        <taxon>Streptophyta</taxon>
        <taxon>Embryophyta</taxon>
        <taxon>Tracheophyta</taxon>
        <taxon>Spermatophyta</taxon>
        <taxon>Magnoliopsida</taxon>
        <taxon>eudicotyledons</taxon>
        <taxon>Gunneridae</taxon>
        <taxon>Pentapetalae</taxon>
        <taxon>Saxifragales</taxon>
        <taxon>Altingiaceae</taxon>
        <taxon>Liquidambar</taxon>
    </lineage>
</organism>
<feature type="domain" description="DYW" evidence="4">
    <location>
        <begin position="816"/>
        <end position="885"/>
    </location>
</feature>
<dbReference type="PANTHER" id="PTHR24015:SF1726">
    <property type="entry name" value="OS03G0861900 PROTEIN"/>
    <property type="match status" value="1"/>
</dbReference>
<feature type="repeat" description="PPR" evidence="3">
    <location>
        <begin position="85"/>
        <end position="119"/>
    </location>
</feature>
<dbReference type="AlphaFoldDB" id="A0AAP0S887"/>
<evidence type="ECO:0000259" key="4">
    <source>
        <dbReference type="Pfam" id="PF14432"/>
    </source>
</evidence>
<dbReference type="Pfam" id="PF13041">
    <property type="entry name" value="PPR_2"/>
    <property type="match status" value="5"/>
</dbReference>
<proteinExistence type="inferred from homology"/>
<feature type="repeat" description="PPR" evidence="3">
    <location>
        <begin position="388"/>
        <end position="422"/>
    </location>
</feature>
<accession>A0AAP0S887</accession>
<evidence type="ECO:0000256" key="3">
    <source>
        <dbReference type="PROSITE-ProRule" id="PRU00708"/>
    </source>
</evidence>
<feature type="repeat" description="PPR" evidence="3">
    <location>
        <begin position="186"/>
        <end position="220"/>
    </location>
</feature>
<dbReference type="Pfam" id="PF14432">
    <property type="entry name" value="DYW_deaminase"/>
    <property type="match status" value="1"/>
</dbReference>
<dbReference type="Gene3D" id="1.25.40.10">
    <property type="entry name" value="Tetratricopeptide repeat domain"/>
    <property type="match status" value="5"/>
</dbReference>
<feature type="repeat" description="PPR" evidence="3">
    <location>
        <begin position="590"/>
        <end position="624"/>
    </location>
</feature>
<dbReference type="InterPro" id="IPR002885">
    <property type="entry name" value="PPR_rpt"/>
</dbReference>
<dbReference type="InterPro" id="IPR011990">
    <property type="entry name" value="TPR-like_helical_dom_sf"/>
</dbReference>
<dbReference type="GO" id="GO:0009451">
    <property type="term" value="P:RNA modification"/>
    <property type="evidence" value="ECO:0007669"/>
    <property type="project" value="InterPro"/>
</dbReference>
<name>A0AAP0S887_LIQFO</name>
<keyword evidence="6" id="KW-1185">Reference proteome</keyword>
<feature type="repeat" description="PPR" evidence="3">
    <location>
        <begin position="286"/>
        <end position="320"/>
    </location>
</feature>
<dbReference type="FunFam" id="1.25.40.10:FF:001224">
    <property type="entry name" value="Pentatricopeptide repeat-containing protein chloroplastic"/>
    <property type="match status" value="1"/>
</dbReference>
<dbReference type="Proteomes" id="UP001415857">
    <property type="component" value="Unassembled WGS sequence"/>
</dbReference>